<dbReference type="EMBL" id="EU600793">
    <property type="protein sequence ID" value="ACC38282.1"/>
    <property type="molecule type" value="Genomic_DNA"/>
</dbReference>
<organism evidence="2">
    <name type="scientific">Formica paralugubris</name>
    <dbReference type="NCBI Taxonomy" id="258705"/>
    <lineage>
        <taxon>Eukaryota</taxon>
        <taxon>Metazoa</taxon>
        <taxon>Ecdysozoa</taxon>
        <taxon>Arthropoda</taxon>
        <taxon>Hexapoda</taxon>
        <taxon>Insecta</taxon>
        <taxon>Pterygota</taxon>
        <taxon>Neoptera</taxon>
        <taxon>Endopterygota</taxon>
        <taxon>Hymenoptera</taxon>
        <taxon>Apocrita</taxon>
        <taxon>Aculeata</taxon>
        <taxon>Formicoidea</taxon>
        <taxon>Formicidae</taxon>
        <taxon>Formicinae</taxon>
        <taxon>Formica</taxon>
    </lineage>
</organism>
<reference evidence="2" key="1">
    <citation type="journal article" date="2009" name="BMC Evol. Biol.">
        <title>Genetic clusters and sex-biased gene flow in a unicolonial Formica ant.</title>
        <authorList>
            <person name="Holzer B."/>
            <person name="Keller L."/>
            <person name="Chapuisat M."/>
        </authorList>
    </citation>
    <scope>NUCLEOTIDE SEQUENCE</scope>
</reference>
<accession>B2M114</accession>
<keyword evidence="2" id="KW-0496">Mitochondrion</keyword>
<sequence>KPLNLMIWMPYSLLMSYLKLLILRLLKLPM</sequence>
<gene>
    <name evidence="2" type="primary">ND4L</name>
</gene>
<keyword evidence="1" id="KW-1133">Transmembrane helix</keyword>
<geneLocation type="mitochondrion" evidence="2"/>
<name>B2M114_9HYME</name>
<proteinExistence type="predicted"/>
<evidence type="ECO:0000313" key="2">
    <source>
        <dbReference type="EMBL" id="ACC38282.1"/>
    </source>
</evidence>
<protein>
    <submittedName>
        <fullName evidence="2">NADH dehydrogenase subunit 4L</fullName>
    </submittedName>
</protein>
<keyword evidence="1" id="KW-0472">Membrane</keyword>
<evidence type="ECO:0000256" key="1">
    <source>
        <dbReference type="SAM" id="Phobius"/>
    </source>
</evidence>
<dbReference type="AlphaFoldDB" id="B2M114"/>
<feature type="transmembrane region" description="Helical" evidence="1">
    <location>
        <begin position="6"/>
        <end position="26"/>
    </location>
</feature>
<feature type="non-terminal residue" evidence="2">
    <location>
        <position position="1"/>
    </location>
</feature>
<keyword evidence="1" id="KW-0812">Transmembrane</keyword>